<dbReference type="AlphaFoldDB" id="A0AAV8QKR2"/>
<dbReference type="InterPro" id="IPR001005">
    <property type="entry name" value="SANT/Myb"/>
</dbReference>
<evidence type="ECO:0000256" key="2">
    <source>
        <dbReference type="ARBA" id="ARBA00022737"/>
    </source>
</evidence>
<dbReference type="SMART" id="SM00717">
    <property type="entry name" value="SANT"/>
    <property type="match status" value="2"/>
</dbReference>
<dbReference type="SUPFAM" id="SSF46689">
    <property type="entry name" value="Homeodomain-like"/>
    <property type="match status" value="1"/>
</dbReference>
<evidence type="ECO:0000313" key="10">
    <source>
        <dbReference type="EMBL" id="KAJ8479247.1"/>
    </source>
</evidence>
<dbReference type="Gene3D" id="1.10.10.60">
    <property type="entry name" value="Homeodomain-like"/>
    <property type="match status" value="2"/>
</dbReference>
<dbReference type="Pfam" id="PF00249">
    <property type="entry name" value="Myb_DNA-binding"/>
    <property type="match status" value="2"/>
</dbReference>
<feature type="region of interest" description="Disordered" evidence="7">
    <location>
        <begin position="118"/>
        <end position="148"/>
    </location>
</feature>
<dbReference type="InterPro" id="IPR009057">
    <property type="entry name" value="Homeodomain-like_sf"/>
</dbReference>
<evidence type="ECO:0000259" key="9">
    <source>
        <dbReference type="PROSITE" id="PS51294"/>
    </source>
</evidence>
<feature type="domain" description="HTH myb-type" evidence="9">
    <location>
        <begin position="62"/>
        <end position="116"/>
    </location>
</feature>
<keyword evidence="6" id="KW-0539">Nucleus</keyword>
<proteinExistence type="predicted"/>
<keyword evidence="2" id="KW-0677">Repeat</keyword>
<dbReference type="PROSITE" id="PS51294">
    <property type="entry name" value="HTH_MYB"/>
    <property type="match status" value="2"/>
</dbReference>
<evidence type="ECO:0000256" key="5">
    <source>
        <dbReference type="ARBA" id="ARBA00023163"/>
    </source>
</evidence>
<dbReference type="CDD" id="cd00167">
    <property type="entry name" value="SANT"/>
    <property type="match status" value="2"/>
</dbReference>
<organism evidence="10 11">
    <name type="scientific">Ensete ventricosum</name>
    <name type="common">Abyssinian banana</name>
    <name type="synonym">Musa ensete</name>
    <dbReference type="NCBI Taxonomy" id="4639"/>
    <lineage>
        <taxon>Eukaryota</taxon>
        <taxon>Viridiplantae</taxon>
        <taxon>Streptophyta</taxon>
        <taxon>Embryophyta</taxon>
        <taxon>Tracheophyta</taxon>
        <taxon>Spermatophyta</taxon>
        <taxon>Magnoliopsida</taxon>
        <taxon>Liliopsida</taxon>
        <taxon>Zingiberales</taxon>
        <taxon>Musaceae</taxon>
        <taxon>Ensete</taxon>
    </lineage>
</organism>
<dbReference type="PANTHER" id="PTHR47999:SF96">
    <property type="entry name" value="TRANSCRIPTION REPRESSOR MYB6-LIKE"/>
    <property type="match status" value="1"/>
</dbReference>
<keyword evidence="5" id="KW-0804">Transcription</keyword>
<dbReference type="PROSITE" id="PS50090">
    <property type="entry name" value="MYB_LIKE"/>
    <property type="match status" value="2"/>
</dbReference>
<feature type="domain" description="Myb-like" evidence="8">
    <location>
        <begin position="62"/>
        <end position="112"/>
    </location>
</feature>
<keyword evidence="11" id="KW-1185">Reference proteome</keyword>
<comment type="subcellular location">
    <subcellularLocation>
        <location evidence="1">Nucleus</location>
    </subcellularLocation>
</comment>
<evidence type="ECO:0000256" key="1">
    <source>
        <dbReference type="ARBA" id="ARBA00004123"/>
    </source>
</evidence>
<dbReference type="FunFam" id="1.10.10.60:FF:000001">
    <property type="entry name" value="MYB-related transcription factor"/>
    <property type="match status" value="1"/>
</dbReference>
<sequence>MGRKPCCSKEGLNRGAWTANEDKILVSYISTHGIGKWGSLPKRAGLKRCGKSCRLRWLNYLRPGIKRGNISDDEEELIIRLHKLLGNRWSLIAGRLPGRTDNEIKNYWNTTLVKRLQGGSSQLPGDPSPGTAQSKGKDTAAAAPQPVTGSKVIQTKALRCTKAFFSQDTTGCMPPRLAPEESDGCSKISPFGSSLDVVAAFPSSSDAWKERDDGVQVENPGSKEADDAGNMGFYPDDLMSFDGAMIGNWMENDQFQQDSMLDVKLLASILEAEEQVCWS</sequence>
<evidence type="ECO:0000256" key="4">
    <source>
        <dbReference type="ARBA" id="ARBA00023125"/>
    </source>
</evidence>
<dbReference type="GO" id="GO:0005634">
    <property type="term" value="C:nucleus"/>
    <property type="evidence" value="ECO:0007669"/>
    <property type="project" value="UniProtKB-SubCell"/>
</dbReference>
<gene>
    <name evidence="10" type="ORF">OPV22_022974</name>
</gene>
<name>A0AAV8QKR2_ENSVE</name>
<evidence type="ECO:0000313" key="11">
    <source>
        <dbReference type="Proteomes" id="UP001222027"/>
    </source>
</evidence>
<evidence type="ECO:0000256" key="6">
    <source>
        <dbReference type="ARBA" id="ARBA00023242"/>
    </source>
</evidence>
<evidence type="ECO:0000256" key="3">
    <source>
        <dbReference type="ARBA" id="ARBA00023015"/>
    </source>
</evidence>
<reference evidence="10 11" key="1">
    <citation type="submission" date="2022-12" db="EMBL/GenBank/DDBJ databases">
        <title>Chromosome-scale assembly of the Ensete ventricosum genome.</title>
        <authorList>
            <person name="Dussert Y."/>
            <person name="Stocks J."/>
            <person name="Wendawek A."/>
            <person name="Woldeyes F."/>
            <person name="Nichols R.A."/>
            <person name="Borrell J.S."/>
        </authorList>
    </citation>
    <scope>NUCLEOTIDE SEQUENCE [LARGE SCALE GENOMIC DNA]</scope>
    <source>
        <strain evidence="11">cv. Maze</strain>
        <tissue evidence="10">Seeds</tissue>
    </source>
</reference>
<dbReference type="PANTHER" id="PTHR47999">
    <property type="entry name" value="TRANSCRIPTION FACTOR MYB8-RELATED-RELATED"/>
    <property type="match status" value="1"/>
</dbReference>
<dbReference type="EMBL" id="JAQQAF010000006">
    <property type="protein sequence ID" value="KAJ8479247.1"/>
    <property type="molecule type" value="Genomic_DNA"/>
</dbReference>
<accession>A0AAV8QKR2</accession>
<evidence type="ECO:0000256" key="7">
    <source>
        <dbReference type="SAM" id="MobiDB-lite"/>
    </source>
</evidence>
<keyword evidence="4" id="KW-0238">DNA-binding</keyword>
<comment type="caution">
    <text evidence="10">The sequence shown here is derived from an EMBL/GenBank/DDBJ whole genome shotgun (WGS) entry which is preliminary data.</text>
</comment>
<protein>
    <submittedName>
        <fullName evidence="10">Uncharacterized protein</fullName>
    </submittedName>
</protein>
<dbReference type="InterPro" id="IPR015495">
    <property type="entry name" value="Myb_TF_plants"/>
</dbReference>
<dbReference type="Proteomes" id="UP001222027">
    <property type="component" value="Unassembled WGS sequence"/>
</dbReference>
<dbReference type="GO" id="GO:0003677">
    <property type="term" value="F:DNA binding"/>
    <property type="evidence" value="ECO:0007669"/>
    <property type="project" value="UniProtKB-KW"/>
</dbReference>
<evidence type="ECO:0000259" key="8">
    <source>
        <dbReference type="PROSITE" id="PS50090"/>
    </source>
</evidence>
<keyword evidence="3" id="KW-0805">Transcription regulation</keyword>
<dbReference type="InterPro" id="IPR017930">
    <property type="entry name" value="Myb_dom"/>
</dbReference>
<feature type="domain" description="Myb-like" evidence="8">
    <location>
        <begin position="9"/>
        <end position="61"/>
    </location>
</feature>
<feature type="domain" description="HTH myb-type" evidence="9">
    <location>
        <begin position="9"/>
        <end position="61"/>
    </location>
</feature>